<organism evidence="2 3">
    <name type="scientific">Candidatus Litorirhabdus singularis</name>
    <dbReference type="NCBI Taxonomy" id="2518993"/>
    <lineage>
        <taxon>Bacteria</taxon>
        <taxon>Pseudomonadati</taxon>
        <taxon>Pseudomonadota</taxon>
        <taxon>Gammaproteobacteria</taxon>
        <taxon>Cellvibrionales</taxon>
        <taxon>Halieaceae</taxon>
        <taxon>Candidatus Litorirhabdus</taxon>
    </lineage>
</organism>
<sequence>MSARSTPDDGYKSCRGKRSAVLWRWLIAPLLCLWLMPQSAVVWSAGGVVGEAGSCMIEIGLYTAHFTVYQSETRGDSEFCEDLPDTGPTLFVLDYLHGSMKEVGVDFRIIRDDDDWGIFTRWENIAALEDLDARTVFYQPAAVFSGNQLLAEYDFQMAGDYIGIVTAPHPDKDIMYRAVFPFAVAKPNHLPWLALLAFALLLGGLWWRRIHAQH</sequence>
<dbReference type="EMBL" id="SHNN01000002">
    <property type="protein sequence ID" value="MCX2981961.1"/>
    <property type="molecule type" value="Genomic_DNA"/>
</dbReference>
<dbReference type="RefSeq" id="WP_279245956.1">
    <property type="nucleotide sequence ID" value="NZ_SHNN01000002.1"/>
</dbReference>
<comment type="caution">
    <text evidence="2">The sequence shown here is derived from an EMBL/GenBank/DDBJ whole genome shotgun (WGS) entry which is preliminary data.</text>
</comment>
<evidence type="ECO:0000256" key="1">
    <source>
        <dbReference type="SAM" id="Phobius"/>
    </source>
</evidence>
<dbReference type="Proteomes" id="UP001143362">
    <property type="component" value="Unassembled WGS sequence"/>
</dbReference>
<proteinExistence type="predicted"/>
<accession>A0ABT3TJK9</accession>
<protein>
    <submittedName>
        <fullName evidence="2">Uncharacterized protein</fullName>
    </submittedName>
</protein>
<keyword evidence="1" id="KW-1133">Transmembrane helix</keyword>
<name>A0ABT3TJK9_9GAMM</name>
<evidence type="ECO:0000313" key="3">
    <source>
        <dbReference type="Proteomes" id="UP001143362"/>
    </source>
</evidence>
<evidence type="ECO:0000313" key="2">
    <source>
        <dbReference type="EMBL" id="MCX2981961.1"/>
    </source>
</evidence>
<gene>
    <name evidence="2" type="ORF">EYC98_13950</name>
</gene>
<feature type="transmembrane region" description="Helical" evidence="1">
    <location>
        <begin position="190"/>
        <end position="207"/>
    </location>
</feature>
<keyword evidence="1" id="KW-0812">Transmembrane</keyword>
<keyword evidence="1" id="KW-0472">Membrane</keyword>
<keyword evidence="3" id="KW-1185">Reference proteome</keyword>
<reference evidence="2" key="1">
    <citation type="submission" date="2019-02" db="EMBL/GenBank/DDBJ databases">
        <authorList>
            <person name="Li S.-H."/>
        </authorList>
    </citation>
    <scope>NUCLEOTIDE SEQUENCE</scope>
    <source>
        <strain evidence="2">IMCC14734</strain>
    </source>
</reference>